<comment type="caution">
    <text evidence="1">The sequence shown here is derived from an EMBL/GenBank/DDBJ whole genome shotgun (WGS) entry which is preliminary data.</text>
</comment>
<evidence type="ECO:0000313" key="1">
    <source>
        <dbReference type="EMBL" id="CAK8163478.1"/>
    </source>
</evidence>
<name>A0ABM9N992_9RICK</name>
<protein>
    <submittedName>
        <fullName evidence="1">Uncharacterized protein</fullName>
    </submittedName>
</protein>
<sequence length="52" mass="6159">MRSLWQIALEVRVFSTAPYNELFGIYVKINTHIINKFINNFLVHIILLTLLQ</sequence>
<accession>A0ABM9N992</accession>
<evidence type="ECO:0000313" key="2">
    <source>
        <dbReference type="Proteomes" id="UP001314181"/>
    </source>
</evidence>
<reference evidence="1 2" key="1">
    <citation type="submission" date="2024-01" db="EMBL/GenBank/DDBJ databases">
        <authorList>
            <person name="Kunselman E."/>
        </authorList>
    </citation>
    <scope>NUCLEOTIDE SEQUENCE [LARGE SCALE GENOMIC DNA]</scope>
    <source>
        <strain evidence="1">2 abalone samples</strain>
    </source>
</reference>
<keyword evidence="2" id="KW-1185">Reference proteome</keyword>
<proteinExistence type="predicted"/>
<gene>
    <name evidence="1" type="ORF">CAXC1_70002</name>
</gene>
<dbReference type="EMBL" id="CAWVOK010000033">
    <property type="protein sequence ID" value="CAK8163478.1"/>
    <property type="molecule type" value="Genomic_DNA"/>
</dbReference>
<organism evidence="1 2">
    <name type="scientific">Candidatus Xenohaliotis californiensis</name>
    <dbReference type="NCBI Taxonomy" id="84677"/>
    <lineage>
        <taxon>Bacteria</taxon>
        <taxon>Pseudomonadati</taxon>
        <taxon>Pseudomonadota</taxon>
        <taxon>Alphaproteobacteria</taxon>
        <taxon>Rickettsiales</taxon>
        <taxon>Anaplasmataceae</taxon>
        <taxon>Candidatus Xenohaliotis</taxon>
    </lineage>
</organism>
<dbReference type="Proteomes" id="UP001314181">
    <property type="component" value="Unassembled WGS sequence"/>
</dbReference>